<reference evidence="1" key="1">
    <citation type="submission" date="2014-09" db="EMBL/GenBank/DDBJ databases">
        <authorList>
            <person name="Magalhaes I.L.F."/>
            <person name="Oliveira U."/>
            <person name="Santos F.R."/>
            <person name="Vidigal T.H.D.A."/>
            <person name="Brescovit A.D."/>
            <person name="Santos A.J."/>
        </authorList>
    </citation>
    <scope>NUCLEOTIDE SEQUENCE</scope>
    <source>
        <tissue evidence="1">Shoot tissue taken approximately 20 cm above the soil surface</tissue>
    </source>
</reference>
<organism evidence="1">
    <name type="scientific">Arundo donax</name>
    <name type="common">Giant reed</name>
    <name type="synonym">Donax arundinaceus</name>
    <dbReference type="NCBI Taxonomy" id="35708"/>
    <lineage>
        <taxon>Eukaryota</taxon>
        <taxon>Viridiplantae</taxon>
        <taxon>Streptophyta</taxon>
        <taxon>Embryophyta</taxon>
        <taxon>Tracheophyta</taxon>
        <taxon>Spermatophyta</taxon>
        <taxon>Magnoliopsida</taxon>
        <taxon>Liliopsida</taxon>
        <taxon>Poales</taxon>
        <taxon>Poaceae</taxon>
        <taxon>PACMAD clade</taxon>
        <taxon>Arundinoideae</taxon>
        <taxon>Arundineae</taxon>
        <taxon>Arundo</taxon>
    </lineage>
</organism>
<protein>
    <submittedName>
        <fullName evidence="1">Uncharacterized protein</fullName>
    </submittedName>
</protein>
<evidence type="ECO:0000313" key="1">
    <source>
        <dbReference type="EMBL" id="JAE23887.1"/>
    </source>
</evidence>
<proteinExistence type="predicted"/>
<accession>A0A0A9GHC1</accession>
<sequence>MKSAMSPLCVSSVPATASGGTLLSPCARRLRA</sequence>
<reference evidence="1" key="2">
    <citation type="journal article" date="2015" name="Data Brief">
        <title>Shoot transcriptome of the giant reed, Arundo donax.</title>
        <authorList>
            <person name="Barrero R.A."/>
            <person name="Guerrero F.D."/>
            <person name="Moolhuijzen P."/>
            <person name="Goolsby J.A."/>
            <person name="Tidwell J."/>
            <person name="Bellgard S.E."/>
            <person name="Bellgard M.I."/>
        </authorList>
    </citation>
    <scope>NUCLEOTIDE SEQUENCE</scope>
    <source>
        <tissue evidence="1">Shoot tissue taken approximately 20 cm above the soil surface</tissue>
    </source>
</reference>
<name>A0A0A9GHC1_ARUDO</name>
<dbReference type="AlphaFoldDB" id="A0A0A9GHC1"/>
<dbReference type="EMBL" id="GBRH01174009">
    <property type="protein sequence ID" value="JAE23887.1"/>
    <property type="molecule type" value="Transcribed_RNA"/>
</dbReference>